<organism evidence="1 2">
    <name type="scientific">Lactuca sativa</name>
    <name type="common">Garden lettuce</name>
    <dbReference type="NCBI Taxonomy" id="4236"/>
    <lineage>
        <taxon>Eukaryota</taxon>
        <taxon>Viridiplantae</taxon>
        <taxon>Streptophyta</taxon>
        <taxon>Embryophyta</taxon>
        <taxon>Tracheophyta</taxon>
        <taxon>Spermatophyta</taxon>
        <taxon>Magnoliopsida</taxon>
        <taxon>eudicotyledons</taxon>
        <taxon>Gunneridae</taxon>
        <taxon>Pentapetalae</taxon>
        <taxon>asterids</taxon>
        <taxon>campanulids</taxon>
        <taxon>Asterales</taxon>
        <taxon>Asteraceae</taxon>
        <taxon>Cichorioideae</taxon>
        <taxon>Cichorieae</taxon>
        <taxon>Lactucinae</taxon>
        <taxon>Lactuca</taxon>
    </lineage>
</organism>
<proteinExistence type="predicted"/>
<comment type="caution">
    <text evidence="1">The sequence shown here is derived from an EMBL/GenBank/DDBJ whole genome shotgun (WGS) entry which is preliminary data.</text>
</comment>
<accession>A0A9R1UYE1</accession>
<dbReference type="Proteomes" id="UP000235145">
    <property type="component" value="Unassembled WGS sequence"/>
</dbReference>
<dbReference type="EMBL" id="NBSK02000007">
    <property type="protein sequence ID" value="KAJ0195357.1"/>
    <property type="molecule type" value="Genomic_DNA"/>
</dbReference>
<dbReference type="AlphaFoldDB" id="A0A9R1UYE1"/>
<evidence type="ECO:0000313" key="1">
    <source>
        <dbReference type="EMBL" id="KAJ0195357.1"/>
    </source>
</evidence>
<keyword evidence="2" id="KW-1185">Reference proteome</keyword>
<sequence>MPLHVYSVFKGFVASRLMLKRTKGKSLMKRRFSLKTVTNDKSMTWNLKLSVLEYGDLAGDMFLNLWIPLDKFVEDENVVAGKDTLSVRLVICLFVIFIQKMKGIISLNPFAELRNLDCKSTSDPVDSSNTFTAPFRNKILLWRAFPSTCISNNGPCNRDRGMSMVFPKVCSNKNMLKSPSSIDGTKSQQKHMTPLVDARVLYSWKNKSFMRISNLEHNVYIISSTA</sequence>
<reference evidence="1 2" key="1">
    <citation type="journal article" date="2017" name="Nat. Commun.">
        <title>Genome assembly with in vitro proximity ligation data and whole-genome triplication in lettuce.</title>
        <authorList>
            <person name="Reyes-Chin-Wo S."/>
            <person name="Wang Z."/>
            <person name="Yang X."/>
            <person name="Kozik A."/>
            <person name="Arikit S."/>
            <person name="Song C."/>
            <person name="Xia L."/>
            <person name="Froenicke L."/>
            <person name="Lavelle D.O."/>
            <person name="Truco M.J."/>
            <person name="Xia R."/>
            <person name="Zhu S."/>
            <person name="Xu C."/>
            <person name="Xu H."/>
            <person name="Xu X."/>
            <person name="Cox K."/>
            <person name="Korf I."/>
            <person name="Meyers B.C."/>
            <person name="Michelmore R.W."/>
        </authorList>
    </citation>
    <scope>NUCLEOTIDE SEQUENCE [LARGE SCALE GENOMIC DNA]</scope>
    <source>
        <strain evidence="2">cv. Salinas</strain>
        <tissue evidence="1">Seedlings</tissue>
    </source>
</reference>
<evidence type="ECO:0000313" key="2">
    <source>
        <dbReference type="Proteomes" id="UP000235145"/>
    </source>
</evidence>
<name>A0A9R1UYE1_LACSA</name>
<gene>
    <name evidence="1" type="ORF">LSAT_V11C700350800</name>
</gene>
<protein>
    <submittedName>
        <fullName evidence="1">Uncharacterized protein</fullName>
    </submittedName>
</protein>